<dbReference type="Pfam" id="PF07963">
    <property type="entry name" value="N_methyl"/>
    <property type="match status" value="1"/>
</dbReference>
<dbReference type="NCBIfam" id="TIGR02532">
    <property type="entry name" value="IV_pilin_GFxxxE"/>
    <property type="match status" value="1"/>
</dbReference>
<dbReference type="AlphaFoldDB" id="A0A5R8K8C8"/>
<dbReference type="EMBL" id="VAUV01000022">
    <property type="protein sequence ID" value="TLD68561.1"/>
    <property type="molecule type" value="Genomic_DNA"/>
</dbReference>
<name>A0A5R8K8C8_9BACT</name>
<dbReference type="Gene3D" id="3.30.700.10">
    <property type="entry name" value="Glycoprotein, Type 4 Pilin"/>
    <property type="match status" value="1"/>
</dbReference>
<sequence>MNHSTSSRHRSRAFTLIEVLIVVTIMALLLSVTASVSQGVVNSMNFRQAIQNVKTQLEAARQSAMTTNRSVMVRLIEGEDEFGNPIWNGLQIGSAESIVDPAAANYATPVSGSFEPQFKAIDSIETLPTGFVFHPASTYSTLLSNHASLNTGTMTDSAGSSRKYTAFSFLPDGRCSLPSDTDWTLTLVREQDIKAATLPADYATIQLDPRTARTRVYRR</sequence>
<gene>
    <name evidence="1" type="primary">vccD</name>
    <name evidence="1" type="ORF">FEM03_21825</name>
</gene>
<evidence type="ECO:0000313" key="1">
    <source>
        <dbReference type="EMBL" id="TLD68561.1"/>
    </source>
</evidence>
<reference evidence="1 2" key="1">
    <citation type="submission" date="2019-05" db="EMBL/GenBank/DDBJ databases">
        <title>Verrucobacter flavum gen. nov., sp. nov. a new member of the family Verrucomicrobiaceae.</title>
        <authorList>
            <person name="Szuroczki S."/>
            <person name="Abbaszade G."/>
            <person name="Szabo A."/>
            <person name="Felfoldi T."/>
            <person name="Schumann P."/>
            <person name="Boka K."/>
            <person name="Keki Z."/>
            <person name="Toumi M."/>
            <person name="Toth E."/>
        </authorList>
    </citation>
    <scope>NUCLEOTIDE SEQUENCE [LARGE SCALE GENOMIC DNA]</scope>
    <source>
        <strain evidence="1 2">MG-N-17</strain>
    </source>
</reference>
<dbReference type="NCBIfam" id="TIGR02596">
    <property type="entry name" value="Verru_Chthon cassette protein D"/>
    <property type="match status" value="1"/>
</dbReference>
<dbReference type="Proteomes" id="UP000306196">
    <property type="component" value="Unassembled WGS sequence"/>
</dbReference>
<protein>
    <submittedName>
        <fullName evidence="1">Verru_Chthon cassette protein D</fullName>
    </submittedName>
</protein>
<proteinExistence type="predicted"/>
<dbReference type="SUPFAM" id="SSF54523">
    <property type="entry name" value="Pili subunits"/>
    <property type="match status" value="1"/>
</dbReference>
<dbReference type="InterPro" id="IPR012902">
    <property type="entry name" value="N_methyl_site"/>
</dbReference>
<dbReference type="OrthoDB" id="189431at2"/>
<organism evidence="1 2">
    <name type="scientific">Phragmitibacter flavus</name>
    <dbReference type="NCBI Taxonomy" id="2576071"/>
    <lineage>
        <taxon>Bacteria</taxon>
        <taxon>Pseudomonadati</taxon>
        <taxon>Verrucomicrobiota</taxon>
        <taxon>Verrucomicrobiia</taxon>
        <taxon>Verrucomicrobiales</taxon>
        <taxon>Verrucomicrobiaceae</taxon>
        <taxon>Phragmitibacter</taxon>
    </lineage>
</organism>
<comment type="caution">
    <text evidence="1">The sequence shown here is derived from an EMBL/GenBank/DDBJ whole genome shotgun (WGS) entry which is preliminary data.</text>
</comment>
<keyword evidence="2" id="KW-1185">Reference proteome</keyword>
<dbReference type="InterPro" id="IPR045584">
    <property type="entry name" value="Pilin-like"/>
</dbReference>
<dbReference type="InterPro" id="IPR019836">
    <property type="entry name" value="Verru/Chthon_D"/>
</dbReference>
<accession>A0A5R8K8C8</accession>
<evidence type="ECO:0000313" key="2">
    <source>
        <dbReference type="Proteomes" id="UP000306196"/>
    </source>
</evidence>
<dbReference type="RefSeq" id="WP_138088438.1">
    <property type="nucleotide sequence ID" value="NZ_VAUV01000022.1"/>
</dbReference>